<evidence type="ECO:0000313" key="7">
    <source>
        <dbReference type="Proteomes" id="UP000441925"/>
    </source>
</evidence>
<keyword evidence="2" id="KW-0645">Protease</keyword>
<dbReference type="Proteomes" id="UP000441925">
    <property type="component" value="Unassembled WGS sequence"/>
</dbReference>
<feature type="domain" description="NlpC/P60" evidence="5">
    <location>
        <begin position="234"/>
        <end position="353"/>
    </location>
</feature>
<name>A0A6N7VSS8_9FIRM</name>
<dbReference type="RefSeq" id="WP_154540508.1">
    <property type="nucleotide sequence ID" value="NZ_VULQ01000005.1"/>
</dbReference>
<dbReference type="AlphaFoldDB" id="A0A6N7VSS8"/>
<dbReference type="InterPro" id="IPR038765">
    <property type="entry name" value="Papain-like_cys_pep_sf"/>
</dbReference>
<evidence type="ECO:0000259" key="5">
    <source>
        <dbReference type="PROSITE" id="PS51935"/>
    </source>
</evidence>
<dbReference type="Pfam" id="PF00877">
    <property type="entry name" value="NLPC_P60"/>
    <property type="match status" value="1"/>
</dbReference>
<keyword evidence="3" id="KW-0378">Hydrolase</keyword>
<dbReference type="InterPro" id="IPR051202">
    <property type="entry name" value="Peptidase_C40"/>
</dbReference>
<dbReference type="PANTHER" id="PTHR47053:SF1">
    <property type="entry name" value="MUREIN DD-ENDOPEPTIDASE MEPH-RELATED"/>
    <property type="match status" value="1"/>
</dbReference>
<keyword evidence="4" id="KW-0788">Thiol protease</keyword>
<reference evidence="6 7" key="1">
    <citation type="submission" date="2019-08" db="EMBL/GenBank/DDBJ databases">
        <title>In-depth cultivation of the pig gut microbiome towards novel bacterial diversity and tailored functional studies.</title>
        <authorList>
            <person name="Wylensek D."/>
            <person name="Hitch T.C.A."/>
            <person name="Clavel T."/>
        </authorList>
    </citation>
    <scope>NUCLEOTIDE SEQUENCE [LARGE SCALE GENOMIC DNA]</scope>
    <source>
        <strain evidence="6 7">WCA-380-WT-2B</strain>
    </source>
</reference>
<evidence type="ECO:0000313" key="6">
    <source>
        <dbReference type="EMBL" id="MSS77902.1"/>
    </source>
</evidence>
<dbReference type="EMBL" id="VULQ01000005">
    <property type="protein sequence ID" value="MSS77902.1"/>
    <property type="molecule type" value="Genomic_DNA"/>
</dbReference>
<comment type="similarity">
    <text evidence="1">Belongs to the peptidase C40 family.</text>
</comment>
<dbReference type="PROSITE" id="PS51935">
    <property type="entry name" value="NLPC_P60"/>
    <property type="match status" value="1"/>
</dbReference>
<gene>
    <name evidence="6" type="ORF">FYJ26_05650</name>
</gene>
<evidence type="ECO:0000256" key="4">
    <source>
        <dbReference type="ARBA" id="ARBA00022807"/>
    </source>
</evidence>
<evidence type="ECO:0000256" key="2">
    <source>
        <dbReference type="ARBA" id="ARBA00022670"/>
    </source>
</evidence>
<dbReference type="Gene3D" id="3.90.1720.10">
    <property type="entry name" value="endopeptidase domain like (from Nostoc punctiforme)"/>
    <property type="match status" value="1"/>
</dbReference>
<sequence>MKKSKKIILLLTTALSFGIFGTMEKSEAKSLIINYDLTEGVNVRKDDSDNDNSNILGGIDYPDIYEIKGETEDYYQIEFEGKKVYVGKYWFHILDDIKALKDTKIYEKNDESSNKISDIKKDEQLTLVDFDENKDFVKVKKDDKEGFVKIEDFDLSTKDEKDLDKLKEKYKKIYESIKRYIDYLKRNGLSLYPEGEDKAEENDQIRRIYPEKTAYEESSETRDIEYIYYTVDDNDIGKSAYNFATKFLGNPYVFGGIDLVNGIDCSGFTMQVYSEFGIGLPHLAQTQSNYGKTIALGEEKAGDLVFFGTSLSNITHVAIADGQGGIIHAANPRAGVITSSIGNPILIKRLIEN</sequence>
<proteinExistence type="inferred from homology"/>
<dbReference type="Gene3D" id="2.30.30.40">
    <property type="entry name" value="SH3 Domains"/>
    <property type="match status" value="1"/>
</dbReference>
<evidence type="ECO:0000256" key="3">
    <source>
        <dbReference type="ARBA" id="ARBA00022801"/>
    </source>
</evidence>
<dbReference type="GO" id="GO:0008234">
    <property type="term" value="F:cysteine-type peptidase activity"/>
    <property type="evidence" value="ECO:0007669"/>
    <property type="project" value="UniProtKB-KW"/>
</dbReference>
<keyword evidence="7" id="KW-1185">Reference proteome</keyword>
<evidence type="ECO:0000256" key="1">
    <source>
        <dbReference type="ARBA" id="ARBA00007074"/>
    </source>
</evidence>
<comment type="caution">
    <text evidence="6">The sequence shown here is derived from an EMBL/GenBank/DDBJ whole genome shotgun (WGS) entry which is preliminary data.</text>
</comment>
<dbReference type="GO" id="GO:0006508">
    <property type="term" value="P:proteolysis"/>
    <property type="evidence" value="ECO:0007669"/>
    <property type="project" value="UniProtKB-KW"/>
</dbReference>
<dbReference type="InterPro" id="IPR000064">
    <property type="entry name" value="NLP_P60_dom"/>
</dbReference>
<dbReference type="SUPFAM" id="SSF54001">
    <property type="entry name" value="Cysteine proteinases"/>
    <property type="match status" value="1"/>
</dbReference>
<organism evidence="6 7">
    <name type="scientific">Anaerococcus porci</name>
    <dbReference type="NCBI Taxonomy" id="2652269"/>
    <lineage>
        <taxon>Bacteria</taxon>
        <taxon>Bacillati</taxon>
        <taxon>Bacillota</taxon>
        <taxon>Tissierellia</taxon>
        <taxon>Tissierellales</taxon>
        <taxon>Peptoniphilaceae</taxon>
        <taxon>Anaerococcus</taxon>
    </lineage>
</organism>
<accession>A0A6N7VSS8</accession>
<protein>
    <submittedName>
        <fullName evidence="6">NlpC/P60 family protein</fullName>
    </submittedName>
</protein>
<dbReference type="PANTHER" id="PTHR47053">
    <property type="entry name" value="MUREIN DD-ENDOPEPTIDASE MEPH-RELATED"/>
    <property type="match status" value="1"/>
</dbReference>